<dbReference type="InParanoid" id="J4H0W0"/>
<dbReference type="EMBL" id="HE796911">
    <property type="protein sequence ID" value="CCL99034.1"/>
    <property type="molecule type" value="Genomic_DNA"/>
</dbReference>
<dbReference type="HOGENOM" id="CLU_005049_3_1_1"/>
<reference evidence="3 4" key="1">
    <citation type="journal article" date="2012" name="Appl. Environ. Microbiol.">
        <title>Short-read sequencing for genomic analysis of the brown rot fungus Fibroporia radiculosa.</title>
        <authorList>
            <person name="Tang J.D."/>
            <person name="Perkins A.D."/>
            <person name="Sonstegard T.S."/>
            <person name="Schroeder S.G."/>
            <person name="Burgess S.C."/>
            <person name="Diehl S.V."/>
        </authorList>
    </citation>
    <scope>NUCLEOTIDE SEQUENCE [LARGE SCALE GENOMIC DNA]</scope>
    <source>
        <strain evidence="3 4">TFFH 294</strain>
    </source>
</reference>
<organism evidence="3 4">
    <name type="scientific">Fibroporia radiculosa</name>
    <dbReference type="NCBI Taxonomy" id="599839"/>
    <lineage>
        <taxon>Eukaryota</taxon>
        <taxon>Fungi</taxon>
        <taxon>Dikarya</taxon>
        <taxon>Basidiomycota</taxon>
        <taxon>Agaricomycotina</taxon>
        <taxon>Agaricomycetes</taxon>
        <taxon>Polyporales</taxon>
        <taxon>Fibroporiaceae</taxon>
        <taxon>Fibroporia</taxon>
    </lineage>
</organism>
<feature type="domain" description="T6SS Phospholipase effector Tle1-like catalytic" evidence="2">
    <location>
        <begin position="50"/>
        <end position="330"/>
    </location>
</feature>
<feature type="compositionally biased region" description="Low complexity" evidence="1">
    <location>
        <begin position="13"/>
        <end position="34"/>
    </location>
</feature>
<evidence type="ECO:0000313" key="4">
    <source>
        <dbReference type="Proteomes" id="UP000006352"/>
    </source>
</evidence>
<dbReference type="SUPFAM" id="SSF53474">
    <property type="entry name" value="alpha/beta-Hydrolases"/>
    <property type="match status" value="1"/>
</dbReference>
<dbReference type="InterPro" id="IPR018712">
    <property type="entry name" value="Tle1-like_cat"/>
</dbReference>
<dbReference type="InterPro" id="IPR029058">
    <property type="entry name" value="AB_hydrolase_fold"/>
</dbReference>
<dbReference type="RefSeq" id="XP_012178317.1">
    <property type="nucleotide sequence ID" value="XM_012322927.1"/>
</dbReference>
<evidence type="ECO:0000259" key="2">
    <source>
        <dbReference type="Pfam" id="PF09994"/>
    </source>
</evidence>
<name>J4H0W0_9APHY</name>
<dbReference type="Pfam" id="PF09994">
    <property type="entry name" value="T6SS_Tle1-like_cat"/>
    <property type="match status" value="1"/>
</dbReference>
<dbReference type="AlphaFoldDB" id="J4H0W0"/>
<sequence length="487" mass="53676">MTQLSNGQSLSYRGSDGSSQRTQSTSSSPQRSGTYPLPHDLSVPKTSMKKRIIVCCDGTWQDGVIVTERWKYTNVLRLARAINHVDVRCDVPISQIVYYQSGVGSSLCLYDEVVDGATGATLGEKVEEAYAFIAHNYHPGDEIFLFGFSRGAFTARTIASFIGEIGVLDRTQMDHFGDIFIAFQKRGKPEIDAKENEQLDKILAPWTGHDAPGKRRADSSPHSFSIKCVGVFDTVGSVGLPEELTRHKNMNTLFGFHDTCLGEHIERAYQALALNEMRMDFDCAKFEQTEPGRLKGQVLKQCWFTGCHSDIGGGYHKHDLADITLMWMAANIGDILSLDEQYLASLSDPVAPWGEQPPHNSAVGIFDFARTHQREVPTATDNITHETIHPSVLHQDIIIPELARNIDANPKLVCSLLPLEEQLKGTWRVAGAHKQNSSPQALSSHEVCGLNDSSTAVELAGKPTGRKNWVACSHEETSLTSLVKALL</sequence>
<proteinExistence type="predicted"/>
<accession>J4H0W0</accession>
<feature type="compositionally biased region" description="Polar residues" evidence="1">
    <location>
        <begin position="1"/>
        <end position="12"/>
    </location>
</feature>
<dbReference type="PANTHER" id="PTHR33840">
    <property type="match status" value="1"/>
</dbReference>
<protein>
    <recommendedName>
        <fullName evidence="2">T6SS Phospholipase effector Tle1-like catalytic domain-containing protein</fullName>
    </recommendedName>
</protein>
<evidence type="ECO:0000313" key="3">
    <source>
        <dbReference type="EMBL" id="CCL99034.1"/>
    </source>
</evidence>
<gene>
    <name evidence="3" type="ORF">FIBRA_01043</name>
</gene>
<dbReference type="PANTHER" id="PTHR33840:SF1">
    <property type="entry name" value="TLE1 PHOSPHOLIPASE DOMAIN-CONTAINING PROTEIN"/>
    <property type="match status" value="1"/>
</dbReference>
<dbReference type="STRING" id="599839.J4H0W0"/>
<evidence type="ECO:0000256" key="1">
    <source>
        <dbReference type="SAM" id="MobiDB-lite"/>
    </source>
</evidence>
<dbReference type="OrthoDB" id="3057168at2759"/>
<dbReference type="GeneID" id="24093945"/>
<keyword evidence="4" id="KW-1185">Reference proteome</keyword>
<feature type="region of interest" description="Disordered" evidence="1">
    <location>
        <begin position="1"/>
        <end position="42"/>
    </location>
</feature>
<dbReference type="Proteomes" id="UP000006352">
    <property type="component" value="Unassembled WGS sequence"/>
</dbReference>